<dbReference type="InterPro" id="IPR016181">
    <property type="entry name" value="Acyl_CoA_acyltransferase"/>
</dbReference>
<protein>
    <submittedName>
        <fullName evidence="3">GNAT family N-acetyltransferase</fullName>
    </submittedName>
</protein>
<evidence type="ECO:0000313" key="4">
    <source>
        <dbReference type="Proteomes" id="UP000824091"/>
    </source>
</evidence>
<evidence type="ECO:0000256" key="1">
    <source>
        <dbReference type="ARBA" id="ARBA00022679"/>
    </source>
</evidence>
<dbReference type="Pfam" id="PF00583">
    <property type="entry name" value="Acetyltransf_1"/>
    <property type="match status" value="1"/>
</dbReference>
<dbReference type="AlphaFoldDB" id="A0A9D1L840"/>
<reference evidence="3" key="2">
    <citation type="journal article" date="2021" name="PeerJ">
        <title>Extensive microbial diversity within the chicken gut microbiome revealed by metagenomics and culture.</title>
        <authorList>
            <person name="Gilroy R."/>
            <person name="Ravi A."/>
            <person name="Getino M."/>
            <person name="Pursley I."/>
            <person name="Horton D.L."/>
            <person name="Alikhan N.F."/>
            <person name="Baker D."/>
            <person name="Gharbi K."/>
            <person name="Hall N."/>
            <person name="Watson M."/>
            <person name="Adriaenssens E.M."/>
            <person name="Foster-Nyarko E."/>
            <person name="Jarju S."/>
            <person name="Secka A."/>
            <person name="Antonio M."/>
            <person name="Oren A."/>
            <person name="Chaudhuri R.R."/>
            <person name="La Ragione R."/>
            <person name="Hildebrand F."/>
            <person name="Pallen M.J."/>
        </authorList>
    </citation>
    <scope>NUCLEOTIDE SEQUENCE</scope>
    <source>
        <strain evidence="3">11300</strain>
    </source>
</reference>
<comment type="caution">
    <text evidence="3">The sequence shown here is derived from an EMBL/GenBank/DDBJ whole genome shotgun (WGS) entry which is preliminary data.</text>
</comment>
<dbReference type="SUPFAM" id="SSF55729">
    <property type="entry name" value="Acyl-CoA N-acyltransferases (Nat)"/>
    <property type="match status" value="1"/>
</dbReference>
<evidence type="ECO:0000313" key="3">
    <source>
        <dbReference type="EMBL" id="HIU26797.1"/>
    </source>
</evidence>
<organism evidence="3 4">
    <name type="scientific">Candidatus Fimisoma avicola</name>
    <dbReference type="NCBI Taxonomy" id="2840826"/>
    <lineage>
        <taxon>Bacteria</taxon>
        <taxon>Bacillati</taxon>
        <taxon>Bacillota</taxon>
        <taxon>Clostridia</taxon>
        <taxon>Eubacteriales</taxon>
        <taxon>Candidatus Fimisoma</taxon>
    </lineage>
</organism>
<dbReference type="InterPro" id="IPR050769">
    <property type="entry name" value="NAT_camello-type"/>
</dbReference>
<dbReference type="Gene3D" id="3.40.630.30">
    <property type="match status" value="1"/>
</dbReference>
<sequence>MREKYVAELHRRLYTEEYSWGPAFIGYAAGIAMDFAKKEKNSREELFIAEYRGHLAGCIMLCQTDYHDVGQLRLFAVEKNCRRHGIGKALMDTVMSMARTAGYKKMILWTASPLYEIKMETDMI</sequence>
<dbReference type="PANTHER" id="PTHR13947">
    <property type="entry name" value="GNAT FAMILY N-ACETYLTRANSFERASE"/>
    <property type="match status" value="1"/>
</dbReference>
<reference evidence="3" key="1">
    <citation type="submission" date="2020-10" db="EMBL/GenBank/DDBJ databases">
        <authorList>
            <person name="Gilroy R."/>
        </authorList>
    </citation>
    <scope>NUCLEOTIDE SEQUENCE</scope>
    <source>
        <strain evidence="3">11300</strain>
    </source>
</reference>
<keyword evidence="1" id="KW-0808">Transferase</keyword>
<dbReference type="PROSITE" id="PS51186">
    <property type="entry name" value="GNAT"/>
    <property type="match status" value="1"/>
</dbReference>
<evidence type="ECO:0000259" key="2">
    <source>
        <dbReference type="PROSITE" id="PS51186"/>
    </source>
</evidence>
<name>A0A9D1L840_9FIRM</name>
<proteinExistence type="predicted"/>
<dbReference type="EMBL" id="DVMO01000004">
    <property type="protein sequence ID" value="HIU26797.1"/>
    <property type="molecule type" value="Genomic_DNA"/>
</dbReference>
<accession>A0A9D1L840</accession>
<gene>
    <name evidence="3" type="ORF">IAD16_00260</name>
</gene>
<dbReference type="CDD" id="cd04301">
    <property type="entry name" value="NAT_SF"/>
    <property type="match status" value="1"/>
</dbReference>
<feature type="domain" description="N-acetyltransferase" evidence="2">
    <location>
        <begin position="1"/>
        <end position="124"/>
    </location>
</feature>
<dbReference type="Proteomes" id="UP000824091">
    <property type="component" value="Unassembled WGS sequence"/>
</dbReference>
<dbReference type="GO" id="GO:0008080">
    <property type="term" value="F:N-acetyltransferase activity"/>
    <property type="evidence" value="ECO:0007669"/>
    <property type="project" value="InterPro"/>
</dbReference>
<dbReference type="PANTHER" id="PTHR13947:SF37">
    <property type="entry name" value="LD18367P"/>
    <property type="match status" value="1"/>
</dbReference>
<dbReference type="InterPro" id="IPR000182">
    <property type="entry name" value="GNAT_dom"/>
</dbReference>